<evidence type="ECO:0000259" key="1">
    <source>
        <dbReference type="Pfam" id="PF04149"/>
    </source>
</evidence>
<dbReference type="EMBL" id="FOLM01000020">
    <property type="protein sequence ID" value="SFD58756.1"/>
    <property type="molecule type" value="Genomic_DNA"/>
</dbReference>
<dbReference type="RefSeq" id="WP_245834500.1">
    <property type="nucleotide sequence ID" value="NZ_FOLM01000020.1"/>
</dbReference>
<protein>
    <recommendedName>
        <fullName evidence="1">DUF397 domain-containing protein</fullName>
    </recommendedName>
</protein>
<accession>A0A1I1TJD6</accession>
<organism evidence="2 3">
    <name type="scientific">Streptomyces aidingensis</name>
    <dbReference type="NCBI Taxonomy" id="910347"/>
    <lineage>
        <taxon>Bacteria</taxon>
        <taxon>Bacillati</taxon>
        <taxon>Actinomycetota</taxon>
        <taxon>Actinomycetes</taxon>
        <taxon>Kitasatosporales</taxon>
        <taxon>Streptomycetaceae</taxon>
        <taxon>Streptomyces</taxon>
    </lineage>
</organism>
<dbReference type="STRING" id="910347.SAMN05421773_12011"/>
<reference evidence="2 3" key="1">
    <citation type="submission" date="2016-10" db="EMBL/GenBank/DDBJ databases">
        <authorList>
            <person name="de Groot N.N."/>
        </authorList>
    </citation>
    <scope>NUCLEOTIDE SEQUENCE [LARGE SCALE GENOMIC DNA]</scope>
    <source>
        <strain evidence="2 3">CGMCC 4.5739</strain>
    </source>
</reference>
<gene>
    <name evidence="2" type="ORF">SAMN05421773_12011</name>
</gene>
<dbReference type="Proteomes" id="UP000199207">
    <property type="component" value="Unassembled WGS sequence"/>
</dbReference>
<sequence length="59" mass="6567">MQQNSGTWRKSSYSGVENGCLEVRDDVMESVPVRDSKDPEGADLIIPNAAWQAFVNLVR</sequence>
<evidence type="ECO:0000313" key="2">
    <source>
        <dbReference type="EMBL" id="SFD58756.1"/>
    </source>
</evidence>
<keyword evidence="3" id="KW-1185">Reference proteome</keyword>
<evidence type="ECO:0000313" key="3">
    <source>
        <dbReference type="Proteomes" id="UP000199207"/>
    </source>
</evidence>
<dbReference type="InterPro" id="IPR007278">
    <property type="entry name" value="DUF397"/>
</dbReference>
<feature type="domain" description="DUF397" evidence="1">
    <location>
        <begin position="7"/>
        <end position="59"/>
    </location>
</feature>
<proteinExistence type="predicted"/>
<dbReference type="Pfam" id="PF04149">
    <property type="entry name" value="DUF397"/>
    <property type="match status" value="1"/>
</dbReference>
<name>A0A1I1TJD6_9ACTN</name>
<dbReference type="AlphaFoldDB" id="A0A1I1TJD6"/>